<dbReference type="EMBL" id="LVEA01000001">
    <property type="protein sequence ID" value="KYL05278.1"/>
    <property type="molecule type" value="Genomic_DNA"/>
</dbReference>
<dbReference type="RefSeq" id="WP_062680802.1">
    <property type="nucleotide sequence ID" value="NZ_LVEA01000001.1"/>
</dbReference>
<name>A0A162J7I6_9FUSO</name>
<dbReference type="Proteomes" id="UP000075816">
    <property type="component" value="Unassembled WGS sequence"/>
</dbReference>
<evidence type="ECO:0000313" key="1">
    <source>
        <dbReference type="EMBL" id="KYL05278.1"/>
    </source>
</evidence>
<reference evidence="1 2" key="1">
    <citation type="submission" date="2016-03" db="EMBL/GenBank/DDBJ databases">
        <title>Comparative genomics of human isolates of Fusobacterium necrophorum.</title>
        <authorList>
            <person name="Jensen A."/>
            <person name="Bank S."/>
            <person name="Andersen P.S."/>
            <person name="Kristensen L.H."/>
            <person name="Prag J."/>
        </authorList>
    </citation>
    <scope>NUCLEOTIDE SEQUENCE [LARGE SCALE GENOMIC DNA]</scope>
    <source>
        <strain evidence="1 2">LS_1264</strain>
    </source>
</reference>
<comment type="caution">
    <text evidence="1">The sequence shown here is derived from an EMBL/GenBank/DDBJ whole genome shotgun (WGS) entry which is preliminary data.</text>
</comment>
<gene>
    <name evidence="1" type="ORF">A2J07_00655</name>
</gene>
<proteinExistence type="predicted"/>
<organism evidence="1 2">
    <name type="scientific">Fusobacterium necrophorum subsp. funduliforme</name>
    <dbReference type="NCBI Taxonomy" id="143387"/>
    <lineage>
        <taxon>Bacteria</taxon>
        <taxon>Fusobacteriati</taxon>
        <taxon>Fusobacteriota</taxon>
        <taxon>Fusobacteriia</taxon>
        <taxon>Fusobacteriales</taxon>
        <taxon>Fusobacteriaceae</taxon>
        <taxon>Fusobacterium</taxon>
    </lineage>
</organism>
<evidence type="ECO:0000313" key="2">
    <source>
        <dbReference type="Proteomes" id="UP000075816"/>
    </source>
</evidence>
<dbReference type="AlphaFoldDB" id="A0A162J7I6"/>
<sequence length="130" mass="15595">MIKFFIKKKEKIKDKVVIGISIENIFLQFYTSTNNFTFFRAEDVLHKFQVISLFELTSQYPDLLKNILEKIEIAIANEELNSHIDFMLSYYILKAVYAKEIFSEKLFMYKITKYLIVKLNYIIEELEKIN</sequence>
<accession>A0A162J7I6</accession>
<protein>
    <submittedName>
        <fullName evidence="1">Uncharacterized protein</fullName>
    </submittedName>
</protein>